<dbReference type="FunCoup" id="A0A6J2WFK0">
    <property type="interactions" value="617"/>
</dbReference>
<evidence type="ECO:0000256" key="4">
    <source>
        <dbReference type="ARBA" id="ARBA00022737"/>
    </source>
</evidence>
<dbReference type="Gene3D" id="2.60.40.10">
    <property type="entry name" value="Immunoglobulins"/>
    <property type="match status" value="6"/>
</dbReference>
<feature type="domain" description="Ig-like" evidence="11">
    <location>
        <begin position="146"/>
        <end position="248"/>
    </location>
</feature>
<dbReference type="SMART" id="SM00406">
    <property type="entry name" value="IGv"/>
    <property type="match status" value="3"/>
</dbReference>
<dbReference type="SMART" id="SM00408">
    <property type="entry name" value="IGc2"/>
    <property type="match status" value="5"/>
</dbReference>
<dbReference type="GO" id="GO:0016020">
    <property type="term" value="C:membrane"/>
    <property type="evidence" value="ECO:0007669"/>
    <property type="project" value="UniProtKB-SubCell"/>
</dbReference>
<dbReference type="InterPro" id="IPR013783">
    <property type="entry name" value="Ig-like_fold"/>
</dbReference>
<dbReference type="PROSITE" id="PS50835">
    <property type="entry name" value="IG_LIKE"/>
    <property type="match status" value="5"/>
</dbReference>
<keyword evidence="7" id="KW-1015">Disulfide bond</keyword>
<evidence type="ECO:0000256" key="10">
    <source>
        <dbReference type="SAM" id="SignalP"/>
    </source>
</evidence>
<dbReference type="Proteomes" id="UP000504632">
    <property type="component" value="Chromosome 10"/>
</dbReference>
<feature type="chain" id="PRO_5026971442" evidence="10">
    <location>
        <begin position="23"/>
        <end position="878"/>
    </location>
</feature>
<evidence type="ECO:0000256" key="2">
    <source>
        <dbReference type="ARBA" id="ARBA00022692"/>
    </source>
</evidence>
<feature type="signal peptide" evidence="10">
    <location>
        <begin position="1"/>
        <end position="22"/>
    </location>
</feature>
<keyword evidence="13" id="KW-0675">Receptor</keyword>
<dbReference type="InterPro" id="IPR051102">
    <property type="entry name" value="IgSF_V-set/TM_domain"/>
</dbReference>
<sequence length="878" mass="96406">METQKWHFTIFVLSLTLALCEGRVVKVVPGPLVRVEGQAVSIRCDVSNYEGPRDQDFEWLLVPREGNPIQLVSTFDSTYPDRSVLDRVRSGDIAVNKLGDAAAELKIQKVRATDTGTYRCVTPSTDSVASGNYEADVELKVIGDSLKVEPVPPKPVVSEGEPLQLQCNATRAFTEHTFLSVTWSIQKKSGPLQEILTFGPDDGLTVGNSSRQRYGDGGLRLNLGEPGSYSLILTGAQPTDQGEYVCTVREWVRQAGGGKGWQKILERSEKMGSVTITPIAQSLAVAVEKKTTVNVEDTLKLTCSVAAANLESLSLEVTWLVRAANSSAAPRVLLHMGRDGQTQNGSALVGLSRVGLGDFRLVVHKVERSDSGLYSCQVKIWLPQGSGSWYQAAEKTSQPVQVTVMQLEPQFKVTVSKHLTPQVEGDPTELICRVSDLLHLQDGRLGVTWTFTKNVPGDVSPSPLTVGSLNEHGSLVPGKEYQQRLESGDIAILRSEEQVFRLRMIHTRKEDMGHYTCVVSAWGRTRQGGWARTKEVQSSPTNVFWTPKTPVLSVVAHRVREASTGGSTFEMSCHVTAQNLQNPGYSVLIRFAETQGGHARKVLSLSPDSVLQLEEWTEPSRIDSVVLEKTGQLEYRFRLYGVQVSDRGLYYCDVTAWTRHQNDDWARVVSAESNKINIAFEDTGPVFNVSIHSDRHSVLPGETAKMECILTVQGSTPNTGDVAYEVRWFQSPARAVENGGSEPLISIDRWGVVRKSGGNDSTDCSLERADGNSFVLRVHHAGDGDAGQYYCTATPWLFSPSTGAWTKGHDLTSTTVFLSIKLALWDSVKMPVLYGVVAAVLIGLLSLLLGFISARCCFSRNLMHTPRSHNKLMDLEMD</sequence>
<organism evidence="12 13">
    <name type="scientific">Chanos chanos</name>
    <name type="common">Milkfish</name>
    <name type="synonym">Mugil chanos</name>
    <dbReference type="NCBI Taxonomy" id="29144"/>
    <lineage>
        <taxon>Eukaryota</taxon>
        <taxon>Metazoa</taxon>
        <taxon>Chordata</taxon>
        <taxon>Craniata</taxon>
        <taxon>Vertebrata</taxon>
        <taxon>Euteleostomi</taxon>
        <taxon>Actinopterygii</taxon>
        <taxon>Neopterygii</taxon>
        <taxon>Teleostei</taxon>
        <taxon>Ostariophysi</taxon>
        <taxon>Gonorynchiformes</taxon>
        <taxon>Chanidae</taxon>
        <taxon>Chanos</taxon>
    </lineage>
</organism>
<evidence type="ECO:0000313" key="12">
    <source>
        <dbReference type="Proteomes" id="UP000504632"/>
    </source>
</evidence>
<accession>A0A6J2WFK0</accession>
<dbReference type="SMART" id="SM00409">
    <property type="entry name" value="IG"/>
    <property type="match status" value="6"/>
</dbReference>
<dbReference type="InterPro" id="IPR003598">
    <property type="entry name" value="Ig_sub2"/>
</dbReference>
<dbReference type="SUPFAM" id="SSF48726">
    <property type="entry name" value="Immunoglobulin"/>
    <property type="match status" value="5"/>
</dbReference>
<comment type="subcellular location">
    <subcellularLocation>
        <location evidence="1">Membrane</location>
        <topology evidence="1">Single-pass membrane protein</topology>
    </subcellularLocation>
</comment>
<dbReference type="FunFam" id="2.60.40.10:FF:000191">
    <property type="entry name" value="Immunoglobulin superfamily member 3"/>
    <property type="match status" value="1"/>
</dbReference>
<dbReference type="InterPro" id="IPR013106">
    <property type="entry name" value="Ig_V-set"/>
</dbReference>
<dbReference type="RefSeq" id="XP_030643039.1">
    <property type="nucleotide sequence ID" value="XM_030787179.1"/>
</dbReference>
<evidence type="ECO:0000256" key="5">
    <source>
        <dbReference type="ARBA" id="ARBA00022989"/>
    </source>
</evidence>
<dbReference type="CTD" id="101883373"/>
<dbReference type="InterPro" id="IPR003599">
    <property type="entry name" value="Ig_sub"/>
</dbReference>
<keyword evidence="8" id="KW-0393">Immunoglobulin domain</keyword>
<keyword evidence="4" id="KW-0677">Repeat</keyword>
<keyword evidence="6 9" id="KW-0472">Membrane</keyword>
<keyword evidence="5 9" id="KW-1133">Transmembrane helix</keyword>
<dbReference type="Pfam" id="PF07686">
    <property type="entry name" value="V-set"/>
    <property type="match status" value="3"/>
</dbReference>
<keyword evidence="2 9" id="KW-0812">Transmembrane</keyword>
<feature type="domain" description="Ig-like" evidence="11">
    <location>
        <begin position="409"/>
        <end position="537"/>
    </location>
</feature>
<evidence type="ECO:0000256" key="6">
    <source>
        <dbReference type="ARBA" id="ARBA00023136"/>
    </source>
</evidence>
<evidence type="ECO:0000256" key="9">
    <source>
        <dbReference type="SAM" id="Phobius"/>
    </source>
</evidence>
<dbReference type="InterPro" id="IPR036179">
    <property type="entry name" value="Ig-like_dom_sf"/>
</dbReference>
<feature type="domain" description="Ig-like" evidence="11">
    <location>
        <begin position="685"/>
        <end position="812"/>
    </location>
</feature>
<reference evidence="13" key="1">
    <citation type="submission" date="2025-08" db="UniProtKB">
        <authorList>
            <consortium name="RefSeq"/>
        </authorList>
    </citation>
    <scope>IDENTIFICATION</scope>
</reference>
<evidence type="ECO:0000259" key="11">
    <source>
        <dbReference type="PROSITE" id="PS50835"/>
    </source>
</evidence>
<gene>
    <name evidence="13" type="primary">ptgfrna</name>
</gene>
<evidence type="ECO:0000256" key="3">
    <source>
        <dbReference type="ARBA" id="ARBA00022729"/>
    </source>
</evidence>
<dbReference type="InterPro" id="IPR007110">
    <property type="entry name" value="Ig-like_dom"/>
</dbReference>
<keyword evidence="3 10" id="KW-0732">Signal</keyword>
<feature type="domain" description="Ig-like" evidence="11">
    <location>
        <begin position="36"/>
        <end position="138"/>
    </location>
</feature>
<dbReference type="FunFam" id="2.60.40.10:FF:002026">
    <property type="entry name" value="Prostaglandin F2 receptor inhibitor"/>
    <property type="match status" value="1"/>
</dbReference>
<feature type="domain" description="Ig-like" evidence="11">
    <location>
        <begin position="278"/>
        <end position="403"/>
    </location>
</feature>
<dbReference type="PANTHER" id="PTHR12207:SF3">
    <property type="entry name" value="PROSTAGLANDIN F2 RECEPTOR NEGATIVE REGULATOR"/>
    <property type="match status" value="1"/>
</dbReference>
<evidence type="ECO:0000256" key="8">
    <source>
        <dbReference type="ARBA" id="ARBA00023319"/>
    </source>
</evidence>
<dbReference type="AlphaFoldDB" id="A0A6J2WFK0"/>
<dbReference type="InParanoid" id="A0A6J2WFK0"/>
<feature type="transmembrane region" description="Helical" evidence="9">
    <location>
        <begin position="832"/>
        <end position="858"/>
    </location>
</feature>
<dbReference type="PANTHER" id="PTHR12207">
    <property type="entry name" value="V-SET AND TRANSMEMBRANE DOMAIN-CONTAINING PROTEIN"/>
    <property type="match status" value="1"/>
</dbReference>
<proteinExistence type="predicted"/>
<evidence type="ECO:0000256" key="1">
    <source>
        <dbReference type="ARBA" id="ARBA00004167"/>
    </source>
</evidence>
<protein>
    <submittedName>
        <fullName evidence="13">Prostaglandin F2 receptor negative regulator</fullName>
    </submittedName>
</protein>
<dbReference type="OrthoDB" id="9873136at2759"/>
<evidence type="ECO:0000313" key="13">
    <source>
        <dbReference type="RefSeq" id="XP_030643039.1"/>
    </source>
</evidence>
<dbReference type="GeneID" id="115823154"/>
<name>A0A6J2WFK0_CHACN</name>
<keyword evidence="12" id="KW-1185">Reference proteome</keyword>
<evidence type="ECO:0000256" key="7">
    <source>
        <dbReference type="ARBA" id="ARBA00023157"/>
    </source>
</evidence>